<dbReference type="InterPro" id="IPR036634">
    <property type="entry name" value="PRD_sf"/>
</dbReference>
<dbReference type="PANTHER" id="PTHR30185:SF15">
    <property type="entry name" value="CRYPTIC BETA-GLUCOSIDE BGL OPERON ANTITERMINATOR"/>
    <property type="match status" value="1"/>
</dbReference>
<name>A0A9D1AHK2_9FIRM</name>
<dbReference type="Pfam" id="PF03123">
    <property type="entry name" value="CAT_RBD"/>
    <property type="match status" value="1"/>
</dbReference>
<dbReference type="SUPFAM" id="SSF50151">
    <property type="entry name" value="SacY-like RNA-binding domain"/>
    <property type="match status" value="1"/>
</dbReference>
<accession>A0A9D1AHK2</accession>
<comment type="caution">
    <text evidence="3">The sequence shown here is derived from an EMBL/GenBank/DDBJ whole genome shotgun (WGS) entry which is preliminary data.</text>
</comment>
<dbReference type="InterPro" id="IPR036650">
    <property type="entry name" value="CAT_RNA-bd_dom_sf"/>
</dbReference>
<dbReference type="InterPro" id="IPR050661">
    <property type="entry name" value="BglG_antiterminators"/>
</dbReference>
<evidence type="ECO:0000313" key="3">
    <source>
        <dbReference type="EMBL" id="HIR40355.1"/>
    </source>
</evidence>
<dbReference type="EMBL" id="DVGY01000019">
    <property type="protein sequence ID" value="HIR40355.1"/>
    <property type="molecule type" value="Genomic_DNA"/>
</dbReference>
<keyword evidence="1" id="KW-0677">Repeat</keyword>
<dbReference type="InterPro" id="IPR011608">
    <property type="entry name" value="PRD"/>
</dbReference>
<dbReference type="Gene3D" id="2.30.24.10">
    <property type="entry name" value="CAT RNA-binding domain"/>
    <property type="match status" value="1"/>
</dbReference>
<reference evidence="3" key="2">
    <citation type="journal article" date="2021" name="PeerJ">
        <title>Extensive microbial diversity within the chicken gut microbiome revealed by metagenomics and culture.</title>
        <authorList>
            <person name="Gilroy R."/>
            <person name="Ravi A."/>
            <person name="Getino M."/>
            <person name="Pursley I."/>
            <person name="Horton D.L."/>
            <person name="Alikhan N.F."/>
            <person name="Baker D."/>
            <person name="Gharbi K."/>
            <person name="Hall N."/>
            <person name="Watson M."/>
            <person name="Adriaenssens E.M."/>
            <person name="Foster-Nyarko E."/>
            <person name="Jarju S."/>
            <person name="Secka A."/>
            <person name="Antonio M."/>
            <person name="Oren A."/>
            <person name="Chaudhuri R.R."/>
            <person name="La Ragione R."/>
            <person name="Hildebrand F."/>
            <person name="Pallen M.J."/>
        </authorList>
    </citation>
    <scope>NUCLEOTIDE SEQUENCE</scope>
    <source>
        <strain evidence="3">CHK184-25365</strain>
    </source>
</reference>
<dbReference type="Proteomes" id="UP000886749">
    <property type="component" value="Unassembled WGS sequence"/>
</dbReference>
<organism evidence="3 4">
    <name type="scientific">Candidatus Egerieicola pullicola</name>
    <dbReference type="NCBI Taxonomy" id="2840775"/>
    <lineage>
        <taxon>Bacteria</taxon>
        <taxon>Bacillati</taxon>
        <taxon>Bacillota</taxon>
        <taxon>Clostridia</taxon>
        <taxon>Eubacteriales</taxon>
        <taxon>Oscillospiraceae</taxon>
        <taxon>Oscillospiraceae incertae sedis</taxon>
        <taxon>Candidatus Egerieicola</taxon>
    </lineage>
</organism>
<evidence type="ECO:0000259" key="2">
    <source>
        <dbReference type="PROSITE" id="PS51372"/>
    </source>
</evidence>
<dbReference type="SMART" id="SM01061">
    <property type="entry name" value="CAT_RBD"/>
    <property type="match status" value="1"/>
</dbReference>
<feature type="domain" description="PRD" evidence="2">
    <location>
        <begin position="171"/>
        <end position="284"/>
    </location>
</feature>
<dbReference type="AlphaFoldDB" id="A0A9D1AHK2"/>
<reference evidence="3" key="1">
    <citation type="submission" date="2020-10" db="EMBL/GenBank/DDBJ databases">
        <authorList>
            <person name="Gilroy R."/>
        </authorList>
    </citation>
    <scope>NUCLEOTIDE SEQUENCE</scope>
    <source>
        <strain evidence="3">CHK184-25365</strain>
    </source>
</reference>
<dbReference type="NCBIfam" id="NF046042">
    <property type="entry name" value="LicT"/>
    <property type="match status" value="1"/>
</dbReference>
<feature type="domain" description="PRD" evidence="2">
    <location>
        <begin position="65"/>
        <end position="170"/>
    </location>
</feature>
<dbReference type="PROSITE" id="PS51372">
    <property type="entry name" value="PRD_2"/>
    <property type="match status" value="2"/>
</dbReference>
<dbReference type="GO" id="GO:0003723">
    <property type="term" value="F:RNA binding"/>
    <property type="evidence" value="ECO:0007669"/>
    <property type="project" value="InterPro"/>
</dbReference>
<dbReference type="PANTHER" id="PTHR30185">
    <property type="entry name" value="CRYPTIC BETA-GLUCOSIDE BGL OPERON ANTITERMINATOR"/>
    <property type="match status" value="1"/>
</dbReference>
<dbReference type="Gene3D" id="1.20.890.100">
    <property type="match status" value="1"/>
</dbReference>
<sequence length="284" mass="32968">MRIKKVINNNVLCVVDQAGRESIVTGKGIGFQRKTGQFVDPALVEKTYHMEDQGEQRKLRELCQQIPLEHLKLTEEMISHIKSQIHTPLNESLLITLADHISFAIQRKQKGIEFENPLQGAVACYYPTEYRLGWQCLEMIREKTGVQLSDSEASFIALHIVNAQLNTSMSVMYDITRLIDGAVQVVEYYYQKQFDRESLDFSRFVVHLRYFAQRLLSGQMLTDQQDEQDSSFYQIIAQTCQKHYRCAKCIGDYIQNTYHKEISEGELIYLTIHLKRINMDASEK</sequence>
<dbReference type="Gene3D" id="1.10.1790.10">
    <property type="entry name" value="PRD domain"/>
    <property type="match status" value="1"/>
</dbReference>
<dbReference type="Pfam" id="PF00874">
    <property type="entry name" value="PRD"/>
    <property type="match status" value="2"/>
</dbReference>
<evidence type="ECO:0000313" key="4">
    <source>
        <dbReference type="Proteomes" id="UP000886749"/>
    </source>
</evidence>
<evidence type="ECO:0000256" key="1">
    <source>
        <dbReference type="ARBA" id="ARBA00022737"/>
    </source>
</evidence>
<protein>
    <submittedName>
        <fullName evidence="3">PRD domain-containing protein</fullName>
    </submittedName>
</protein>
<dbReference type="SUPFAM" id="SSF63520">
    <property type="entry name" value="PTS-regulatory domain, PRD"/>
    <property type="match status" value="2"/>
</dbReference>
<dbReference type="Gene3D" id="1.20.58.1950">
    <property type="match status" value="1"/>
</dbReference>
<dbReference type="GO" id="GO:0006355">
    <property type="term" value="P:regulation of DNA-templated transcription"/>
    <property type="evidence" value="ECO:0007669"/>
    <property type="project" value="InterPro"/>
</dbReference>
<gene>
    <name evidence="3" type="ORF">IAB36_00795</name>
</gene>
<dbReference type="InterPro" id="IPR004341">
    <property type="entry name" value="CAT_RNA-bd_dom"/>
</dbReference>
<proteinExistence type="predicted"/>